<comment type="similarity">
    <text evidence="1 9">Belongs to the metallo-dependent hydrolases superfamily. NagA family.</text>
</comment>
<comment type="pathway">
    <text evidence="8">Amino-sugar metabolism; N-acetylneuraminate degradation; D-fructose 6-phosphate from N-acetylneuraminate: step 4/5.</text>
</comment>
<comment type="cofactor">
    <cofactor evidence="11">
        <name>a divalent metal cation</name>
        <dbReference type="ChEBI" id="CHEBI:60240"/>
    </cofactor>
    <text evidence="11">Binds 1 divalent metal cation per subunit.</text>
</comment>
<feature type="active site" description="Proton donor/acceptor" evidence="10">
    <location>
        <position position="269"/>
    </location>
</feature>
<dbReference type="PANTHER" id="PTHR11113">
    <property type="entry name" value="N-ACETYLGLUCOSAMINE-6-PHOSPHATE DEACETYLASE"/>
    <property type="match status" value="1"/>
</dbReference>
<sequence>MQVLTNVKIYTGEGVIENGFIRYNEQIQTIGNMEQFVQEKTDIVTDGQGKLVIPGMIDCHLHGGYHFDAMDADSDALVKFSNDLMKEGVTTFFPTTMTQSIENITKALEACKEAKEKGAHFEAIHLEGPFVNYDWKGAQPGEYVINPDVALFKKWQEASGNLIKLVTYAPETEGARELEAHFEETGVIGTCGHTGAYYKDLVGRNIKHGTHLFNQMRGLHHREPGVVGYVLLTPGVKVEIITDGIHVCPEMVKLAYKMKGAEDILVITDAMRAKGLEEGEYELGGQPVFVKDGKATLADGTLAGSVLTMDAAFRNVIEFTGCTIEEAVLMTSVNQAKHFGFDNKGTLTVGKDADFVLMTEELYVHNTICLGKGMNA</sequence>
<evidence type="ECO:0000313" key="13">
    <source>
        <dbReference type="EMBL" id="GGE69685.1"/>
    </source>
</evidence>
<evidence type="ECO:0000259" key="12">
    <source>
        <dbReference type="Pfam" id="PF01979"/>
    </source>
</evidence>
<name>A0A917ARV6_9BACI</name>
<comment type="catalytic activity">
    <reaction evidence="7">
        <text>N-acetyl-D-glucosamine 6-phosphate + H2O = D-glucosamine 6-phosphate + acetate</text>
        <dbReference type="Rhea" id="RHEA:22936"/>
        <dbReference type="ChEBI" id="CHEBI:15377"/>
        <dbReference type="ChEBI" id="CHEBI:30089"/>
        <dbReference type="ChEBI" id="CHEBI:57513"/>
        <dbReference type="ChEBI" id="CHEBI:58725"/>
        <dbReference type="EC" id="3.5.1.25"/>
    </reaction>
</comment>
<feature type="binding site" evidence="11">
    <location>
        <position position="211"/>
    </location>
    <ligand>
        <name>Zn(2+)</name>
        <dbReference type="ChEBI" id="CHEBI:29105"/>
    </ligand>
</feature>
<keyword evidence="14" id="KW-1185">Reference proteome</keyword>
<accession>A0A917ARV6</accession>
<protein>
    <recommendedName>
        <fullName evidence="3">N-acetylglucosamine-6-phosphate deacetylase</fullName>
        <ecNumber evidence="2">3.5.1.25</ecNumber>
    </recommendedName>
</protein>
<dbReference type="InterPro" id="IPR011059">
    <property type="entry name" value="Metal-dep_hydrolase_composite"/>
</dbReference>
<dbReference type="EC" id="3.5.1.25" evidence="2"/>
<evidence type="ECO:0000256" key="10">
    <source>
        <dbReference type="PIRSR" id="PIRSR038994-1"/>
    </source>
</evidence>
<evidence type="ECO:0000256" key="7">
    <source>
        <dbReference type="ARBA" id="ARBA00047647"/>
    </source>
</evidence>
<evidence type="ECO:0000313" key="14">
    <source>
        <dbReference type="Proteomes" id="UP000605259"/>
    </source>
</evidence>
<feature type="binding site" evidence="11">
    <location>
        <position position="127"/>
    </location>
    <ligand>
        <name>Zn(2+)</name>
        <dbReference type="ChEBI" id="CHEBI:29105"/>
    </ligand>
</feature>
<dbReference type="AlphaFoldDB" id="A0A917ARV6"/>
<dbReference type="GO" id="GO:0046872">
    <property type="term" value="F:metal ion binding"/>
    <property type="evidence" value="ECO:0007669"/>
    <property type="project" value="UniProtKB-KW"/>
</dbReference>
<dbReference type="InterPro" id="IPR006680">
    <property type="entry name" value="Amidohydro-rel"/>
</dbReference>
<evidence type="ECO:0000256" key="9">
    <source>
        <dbReference type="PIRNR" id="PIRNR038994"/>
    </source>
</evidence>
<dbReference type="EMBL" id="BMFK01000001">
    <property type="protein sequence ID" value="GGE69685.1"/>
    <property type="molecule type" value="Genomic_DNA"/>
</dbReference>
<dbReference type="NCBIfam" id="TIGR00221">
    <property type="entry name" value="nagA"/>
    <property type="match status" value="1"/>
</dbReference>
<dbReference type="RefSeq" id="WP_188388185.1">
    <property type="nucleotide sequence ID" value="NZ_BMFK01000001.1"/>
</dbReference>
<proteinExistence type="inferred from homology"/>
<evidence type="ECO:0000256" key="6">
    <source>
        <dbReference type="ARBA" id="ARBA00023277"/>
    </source>
</evidence>
<dbReference type="PIRSF" id="PIRSF038994">
    <property type="entry name" value="NagA"/>
    <property type="match status" value="1"/>
</dbReference>
<keyword evidence="5 9" id="KW-0378">Hydrolase</keyword>
<evidence type="ECO:0000256" key="2">
    <source>
        <dbReference type="ARBA" id="ARBA00011899"/>
    </source>
</evidence>
<dbReference type="SUPFAM" id="SSF51556">
    <property type="entry name" value="Metallo-dependent hydrolases"/>
    <property type="match status" value="1"/>
</dbReference>
<dbReference type="Gene3D" id="3.20.20.140">
    <property type="entry name" value="Metal-dependent hydrolases"/>
    <property type="match status" value="1"/>
</dbReference>
<dbReference type="InterPro" id="IPR003764">
    <property type="entry name" value="GlcNAc_6-P_deAcase"/>
</dbReference>
<dbReference type="Proteomes" id="UP000605259">
    <property type="component" value="Unassembled WGS sequence"/>
</dbReference>
<comment type="caution">
    <text evidence="13">The sequence shown here is derived from an EMBL/GenBank/DDBJ whole genome shotgun (WGS) entry which is preliminary data.</text>
</comment>
<organism evidence="13 14">
    <name type="scientific">Priestia taiwanensis</name>
    <dbReference type="NCBI Taxonomy" id="1347902"/>
    <lineage>
        <taxon>Bacteria</taxon>
        <taxon>Bacillati</taxon>
        <taxon>Bacillota</taxon>
        <taxon>Bacilli</taxon>
        <taxon>Bacillales</taxon>
        <taxon>Bacillaceae</taxon>
        <taxon>Priestia</taxon>
    </lineage>
</organism>
<feature type="binding site" evidence="11">
    <location>
        <position position="193"/>
    </location>
    <ligand>
        <name>Zn(2+)</name>
        <dbReference type="ChEBI" id="CHEBI:29105"/>
    </ligand>
</feature>
<dbReference type="Pfam" id="PF01979">
    <property type="entry name" value="Amidohydro_1"/>
    <property type="match status" value="1"/>
</dbReference>
<dbReference type="GO" id="GO:0006046">
    <property type="term" value="P:N-acetylglucosamine catabolic process"/>
    <property type="evidence" value="ECO:0007669"/>
    <property type="project" value="TreeGrafter"/>
</dbReference>
<evidence type="ECO:0000256" key="1">
    <source>
        <dbReference type="ARBA" id="ARBA00010716"/>
    </source>
</evidence>
<dbReference type="InterPro" id="IPR032466">
    <property type="entry name" value="Metal_Hydrolase"/>
</dbReference>
<evidence type="ECO:0000256" key="4">
    <source>
        <dbReference type="ARBA" id="ARBA00022723"/>
    </source>
</evidence>
<dbReference type="Gene3D" id="2.30.40.10">
    <property type="entry name" value="Urease, subunit C, domain 1"/>
    <property type="match status" value="1"/>
</dbReference>
<dbReference type="CDD" id="cd00854">
    <property type="entry name" value="NagA"/>
    <property type="match status" value="1"/>
</dbReference>
<dbReference type="SUPFAM" id="SSF51338">
    <property type="entry name" value="Composite domain of metallo-dependent hydrolases"/>
    <property type="match status" value="1"/>
</dbReference>
<evidence type="ECO:0000256" key="5">
    <source>
        <dbReference type="ARBA" id="ARBA00022801"/>
    </source>
</evidence>
<evidence type="ECO:0000256" key="3">
    <source>
        <dbReference type="ARBA" id="ARBA00018029"/>
    </source>
</evidence>
<dbReference type="FunFam" id="3.20.20.140:FF:000004">
    <property type="entry name" value="N-acetylglucosamine-6-phosphate deacetylase"/>
    <property type="match status" value="1"/>
</dbReference>
<evidence type="ECO:0000256" key="11">
    <source>
        <dbReference type="PIRSR" id="PIRSR038994-3"/>
    </source>
</evidence>
<keyword evidence="6 9" id="KW-0119">Carbohydrate metabolism</keyword>
<keyword evidence="4 11" id="KW-0479">Metal-binding</keyword>
<evidence type="ECO:0000256" key="8">
    <source>
        <dbReference type="ARBA" id="ARBA00060590"/>
    </source>
</evidence>
<dbReference type="GO" id="GO:0008448">
    <property type="term" value="F:N-acetylglucosamine-6-phosphate deacetylase activity"/>
    <property type="evidence" value="ECO:0007669"/>
    <property type="project" value="UniProtKB-EC"/>
</dbReference>
<reference evidence="13" key="1">
    <citation type="journal article" date="2014" name="Int. J. Syst. Evol. Microbiol.">
        <title>Complete genome sequence of Corynebacterium casei LMG S-19264T (=DSM 44701T), isolated from a smear-ripened cheese.</title>
        <authorList>
            <consortium name="US DOE Joint Genome Institute (JGI-PGF)"/>
            <person name="Walter F."/>
            <person name="Albersmeier A."/>
            <person name="Kalinowski J."/>
            <person name="Ruckert C."/>
        </authorList>
    </citation>
    <scope>NUCLEOTIDE SEQUENCE</scope>
    <source>
        <strain evidence="13">CGMCC 1.12698</strain>
    </source>
</reference>
<feature type="domain" description="Amidohydrolase-related" evidence="12">
    <location>
        <begin position="51"/>
        <end position="372"/>
    </location>
</feature>
<gene>
    <name evidence="13" type="primary">nagA</name>
    <name evidence="13" type="ORF">GCM10007140_19640</name>
</gene>
<dbReference type="PANTHER" id="PTHR11113:SF14">
    <property type="entry name" value="N-ACETYLGLUCOSAMINE-6-PHOSPHATE DEACETYLASE"/>
    <property type="match status" value="1"/>
</dbReference>
<reference evidence="13" key="2">
    <citation type="submission" date="2020-09" db="EMBL/GenBank/DDBJ databases">
        <authorList>
            <person name="Sun Q."/>
            <person name="Zhou Y."/>
        </authorList>
    </citation>
    <scope>NUCLEOTIDE SEQUENCE</scope>
    <source>
        <strain evidence="13">CGMCC 1.12698</strain>
    </source>
</reference>